<dbReference type="Gene3D" id="1.10.520.20">
    <property type="entry name" value="N-terminal domain of the delta subunit of the F1F0-ATP synthase"/>
    <property type="match status" value="1"/>
</dbReference>
<reference evidence="9 10" key="1">
    <citation type="submission" date="2017-05" db="EMBL/GenBank/DDBJ databases">
        <title>Vagococcus spp. assemblies.</title>
        <authorList>
            <person name="Gulvik C.A."/>
        </authorList>
    </citation>
    <scope>NUCLEOTIDE SEQUENCE [LARGE SCALE GENOMIC DNA]</scope>
    <source>
        <strain evidence="9 10">DSM 24756</strain>
    </source>
</reference>
<dbReference type="EMBL" id="NGJZ01000001">
    <property type="protein sequence ID" value="RSU07945.1"/>
    <property type="molecule type" value="Genomic_DNA"/>
</dbReference>
<name>A0A430AIM8_9ENTE</name>
<dbReference type="GO" id="GO:0046933">
    <property type="term" value="F:proton-transporting ATP synthase activity, rotational mechanism"/>
    <property type="evidence" value="ECO:0007669"/>
    <property type="project" value="UniProtKB-UniRule"/>
</dbReference>
<evidence type="ECO:0000256" key="3">
    <source>
        <dbReference type="ARBA" id="ARBA00022781"/>
    </source>
</evidence>
<comment type="function">
    <text evidence="7">F(1)F(0) ATP synthase produces ATP from ADP in the presence of a proton or sodium gradient. F-type ATPases consist of two structural domains, F(1) containing the extramembraneous catalytic core and F(0) containing the membrane proton channel, linked together by a central stalk and a peripheral stalk. During catalysis, ATP synthesis in the catalytic domain of F(1) is coupled via a rotary mechanism of the central stalk subunits to proton translocation.</text>
</comment>
<keyword evidence="6 7" id="KW-0066">ATP synthesis</keyword>
<evidence type="ECO:0000256" key="5">
    <source>
        <dbReference type="ARBA" id="ARBA00023136"/>
    </source>
</evidence>
<protein>
    <recommendedName>
        <fullName evidence="7">ATP synthase subunit delta</fullName>
    </recommendedName>
    <alternativeName>
        <fullName evidence="7">ATP synthase F(1) sector subunit delta</fullName>
    </alternativeName>
    <alternativeName>
        <fullName evidence="7">F-type ATPase subunit delta</fullName>
        <shortName evidence="7">F-ATPase subunit delta</shortName>
    </alternativeName>
</protein>
<evidence type="ECO:0000256" key="8">
    <source>
        <dbReference type="SAM" id="Coils"/>
    </source>
</evidence>
<comment type="function">
    <text evidence="7">This protein is part of the stalk that links CF(0) to CF(1). It either transmits conformational changes from CF(0) to CF(1) or is implicated in proton conduction.</text>
</comment>
<evidence type="ECO:0000256" key="6">
    <source>
        <dbReference type="ARBA" id="ARBA00023310"/>
    </source>
</evidence>
<dbReference type="InterPro" id="IPR026015">
    <property type="entry name" value="ATP_synth_OSCP/delta_N_sf"/>
</dbReference>
<keyword evidence="5 7" id="KW-0472">Membrane</keyword>
<comment type="subcellular location">
    <subcellularLocation>
        <location evidence="7">Cell membrane</location>
        <topology evidence="7">Peripheral membrane protein</topology>
    </subcellularLocation>
    <subcellularLocation>
        <location evidence="1">Membrane</location>
    </subcellularLocation>
</comment>
<dbReference type="HAMAP" id="MF_01416">
    <property type="entry name" value="ATP_synth_delta_bact"/>
    <property type="match status" value="1"/>
</dbReference>
<evidence type="ECO:0000256" key="4">
    <source>
        <dbReference type="ARBA" id="ARBA00023065"/>
    </source>
</evidence>
<keyword evidence="7" id="KW-0139">CF(1)</keyword>
<dbReference type="NCBIfam" id="TIGR01145">
    <property type="entry name" value="ATP_synt_delta"/>
    <property type="match status" value="1"/>
</dbReference>
<comment type="caution">
    <text evidence="9">The sequence shown here is derived from an EMBL/GenBank/DDBJ whole genome shotgun (WGS) entry which is preliminary data.</text>
</comment>
<keyword evidence="8" id="KW-0175">Coiled coil</keyword>
<gene>
    <name evidence="7" type="primary">atpH</name>
    <name evidence="9" type="ORF">CBF30_01515</name>
</gene>
<dbReference type="PANTHER" id="PTHR11910">
    <property type="entry name" value="ATP SYNTHASE DELTA CHAIN"/>
    <property type="match status" value="1"/>
</dbReference>
<evidence type="ECO:0000256" key="1">
    <source>
        <dbReference type="ARBA" id="ARBA00004370"/>
    </source>
</evidence>
<dbReference type="GO" id="GO:0045259">
    <property type="term" value="C:proton-transporting ATP synthase complex"/>
    <property type="evidence" value="ECO:0007669"/>
    <property type="project" value="UniProtKB-KW"/>
</dbReference>
<dbReference type="OrthoDB" id="9786633at2"/>
<dbReference type="Proteomes" id="UP000288669">
    <property type="component" value="Unassembled WGS sequence"/>
</dbReference>
<evidence type="ECO:0000313" key="9">
    <source>
        <dbReference type="EMBL" id="RSU07945.1"/>
    </source>
</evidence>
<keyword evidence="10" id="KW-1185">Reference proteome</keyword>
<dbReference type="SUPFAM" id="SSF47928">
    <property type="entry name" value="N-terminal domain of the delta subunit of the F1F0-ATP synthase"/>
    <property type="match status" value="1"/>
</dbReference>
<dbReference type="AlphaFoldDB" id="A0A430AIM8"/>
<evidence type="ECO:0000256" key="2">
    <source>
        <dbReference type="ARBA" id="ARBA00022448"/>
    </source>
</evidence>
<organism evidence="9 10">
    <name type="scientific">Vagococcus entomophilus</name>
    <dbReference type="NCBI Taxonomy" id="1160095"/>
    <lineage>
        <taxon>Bacteria</taxon>
        <taxon>Bacillati</taxon>
        <taxon>Bacillota</taxon>
        <taxon>Bacilli</taxon>
        <taxon>Lactobacillales</taxon>
        <taxon>Enterococcaceae</taxon>
        <taxon>Vagococcus</taxon>
    </lineage>
</organism>
<accession>A0A430AIM8</accession>
<dbReference type="PRINTS" id="PR00125">
    <property type="entry name" value="ATPASEDELTA"/>
</dbReference>
<keyword evidence="7" id="KW-1003">Cell membrane</keyword>
<keyword evidence="3 7" id="KW-0375">Hydrogen ion transport</keyword>
<dbReference type="GO" id="GO:0005886">
    <property type="term" value="C:plasma membrane"/>
    <property type="evidence" value="ECO:0007669"/>
    <property type="project" value="UniProtKB-SubCell"/>
</dbReference>
<proteinExistence type="inferred from homology"/>
<dbReference type="RefSeq" id="WP_126822061.1">
    <property type="nucleotide sequence ID" value="NZ_JBHLWU010000001.1"/>
</dbReference>
<dbReference type="Pfam" id="PF00213">
    <property type="entry name" value="OSCP"/>
    <property type="match status" value="1"/>
</dbReference>
<sequence length="180" mass="20980">MKLDKDTVGKRYSKALFELSVEKKQLEEVNEQLKELKKIFEEIPDLGHMLTDVRLNLDEKKLLMQQLEKPFEGIVRQFIRVVYDYARMDDLLLMIEDFQHLYYEHHGVVYGKVTTVVPLTENQKKKIEMKLAQLLGYKEAKVSCMIDESLIGGMIVEANHHVIDGSVKAKLNKMRSVLQN</sequence>
<comment type="similarity">
    <text evidence="7">Belongs to the ATPase delta chain family.</text>
</comment>
<keyword evidence="2 7" id="KW-0813">Transport</keyword>
<evidence type="ECO:0000256" key="7">
    <source>
        <dbReference type="HAMAP-Rule" id="MF_01416"/>
    </source>
</evidence>
<keyword evidence="4 7" id="KW-0406">Ion transport</keyword>
<feature type="coiled-coil region" evidence="8">
    <location>
        <begin position="16"/>
        <end position="43"/>
    </location>
</feature>
<evidence type="ECO:0000313" key="10">
    <source>
        <dbReference type="Proteomes" id="UP000288669"/>
    </source>
</evidence>
<dbReference type="InterPro" id="IPR000711">
    <property type="entry name" value="ATPase_OSCP/dsu"/>
</dbReference>